<dbReference type="PANTHER" id="PTHR24559">
    <property type="entry name" value="TRANSPOSON TY3-I GAG-POL POLYPROTEIN"/>
    <property type="match status" value="1"/>
</dbReference>
<reference evidence="4" key="2">
    <citation type="submission" date="2022-01" db="EMBL/GenBank/DDBJ databases">
        <authorList>
            <person name="Yamashiro T."/>
            <person name="Shiraishi A."/>
            <person name="Satake H."/>
            <person name="Nakayama K."/>
        </authorList>
    </citation>
    <scope>NUCLEOTIDE SEQUENCE</scope>
</reference>
<evidence type="ECO:0000256" key="1">
    <source>
        <dbReference type="SAM" id="MobiDB-lite"/>
    </source>
</evidence>
<keyword evidence="5" id="KW-1185">Reference proteome</keyword>
<proteinExistence type="predicted"/>
<comment type="caution">
    <text evidence="4">The sequence shown here is derived from an EMBL/GenBank/DDBJ whole genome shotgun (WGS) entry which is preliminary data.</text>
</comment>
<dbReference type="SUPFAM" id="SSF56672">
    <property type="entry name" value="DNA/RNA polymerases"/>
    <property type="match status" value="1"/>
</dbReference>
<dbReference type="Proteomes" id="UP001151760">
    <property type="component" value="Unassembled WGS sequence"/>
</dbReference>
<evidence type="ECO:0000313" key="4">
    <source>
        <dbReference type="EMBL" id="GJT84170.1"/>
    </source>
</evidence>
<sequence length="649" mass="74151">MISPTPPPDYSFDELSKWSRMDPKRTPTSAAPAMSQAAIRKLVVDSVAVALEAQAATMANIDNTTRNIGQRETPVARKCSYKEFMSCQPFNFNGTEEAVGLIRWFEQTESVFSHSNYIEDYKVKFATGTLTEEALSWWNSFAQPIGIEEAYKITWSEFKKLLIKKYYPRTKVKKMEDEFYNLTLKGNDLKTYVRRFQELEILCPNMVPNFEKLMEVFIGGLPRSIEGNVNASKPQTLEEATTITQRYIGSLPLCKKCTLHHTGPCTVKFQTCNNVGHQTRNYRNKGPTTGSNLQPVSVTCHACGEKGADKIFVSISLSSMINIPPITLDTTYDIEMADRNLVGTNAVIQAQVMEKKSDEKRLEDIPVVREFPKVFHEDLPGLPLVRQVEFQIDLISGAAPVARAPYRLAPSEMQLLSYQLQELANRGSSTYSKIDLRSCYHQLRVRDEDIPKTAFRTRYGHYEFQVIPFGLTNTPAVFMDLMYHVCKPYLDKFVIVFIDDIVIYSCNKEEHADYLRIILELLKKEKLYAKFSKCDFWISIVQFLEYVIDSQGIHVDPAKIEVVKNWASPTTPIEVRQFLGLAGYYRRFIEGFLKIANPLTELAQKNKKYIWGEDQESAFQLLKQKLYEAPILALSEGNDDFVIYCDASL</sequence>
<protein>
    <submittedName>
        <fullName evidence="4">Reverse transcriptase domain-containing protein</fullName>
    </submittedName>
</protein>
<accession>A0ABQ5H8G6</accession>
<evidence type="ECO:0000259" key="2">
    <source>
        <dbReference type="Pfam" id="PF00078"/>
    </source>
</evidence>
<keyword evidence="4" id="KW-0548">Nucleotidyltransferase</keyword>
<keyword evidence="4" id="KW-0808">Transferase</keyword>
<dbReference type="InterPro" id="IPR043502">
    <property type="entry name" value="DNA/RNA_pol_sf"/>
</dbReference>
<name>A0ABQ5H8G6_9ASTR</name>
<dbReference type="InterPro" id="IPR045358">
    <property type="entry name" value="Ty3_capsid"/>
</dbReference>
<feature type="domain" description="Reverse transcriptase" evidence="2">
    <location>
        <begin position="365"/>
        <end position="544"/>
    </location>
</feature>
<organism evidence="4 5">
    <name type="scientific">Tanacetum coccineum</name>
    <dbReference type="NCBI Taxonomy" id="301880"/>
    <lineage>
        <taxon>Eukaryota</taxon>
        <taxon>Viridiplantae</taxon>
        <taxon>Streptophyta</taxon>
        <taxon>Embryophyta</taxon>
        <taxon>Tracheophyta</taxon>
        <taxon>Spermatophyta</taxon>
        <taxon>Magnoliopsida</taxon>
        <taxon>eudicotyledons</taxon>
        <taxon>Gunneridae</taxon>
        <taxon>Pentapetalae</taxon>
        <taxon>asterids</taxon>
        <taxon>campanulids</taxon>
        <taxon>Asterales</taxon>
        <taxon>Asteraceae</taxon>
        <taxon>Asteroideae</taxon>
        <taxon>Anthemideae</taxon>
        <taxon>Anthemidinae</taxon>
        <taxon>Tanacetum</taxon>
    </lineage>
</organism>
<reference evidence="4" key="1">
    <citation type="journal article" date="2022" name="Int. J. Mol. Sci.">
        <title>Draft Genome of Tanacetum Coccineum: Genomic Comparison of Closely Related Tanacetum-Family Plants.</title>
        <authorList>
            <person name="Yamashiro T."/>
            <person name="Shiraishi A."/>
            <person name="Nakayama K."/>
            <person name="Satake H."/>
        </authorList>
    </citation>
    <scope>NUCLEOTIDE SEQUENCE</scope>
</reference>
<feature type="region of interest" description="Disordered" evidence="1">
    <location>
        <begin position="1"/>
        <end position="32"/>
    </location>
</feature>
<dbReference type="EMBL" id="BQNB010019331">
    <property type="protein sequence ID" value="GJT84170.1"/>
    <property type="molecule type" value="Genomic_DNA"/>
</dbReference>
<dbReference type="InterPro" id="IPR000477">
    <property type="entry name" value="RT_dom"/>
</dbReference>
<dbReference type="InterPro" id="IPR053134">
    <property type="entry name" value="RNA-dir_DNA_polymerase"/>
</dbReference>
<dbReference type="Pfam" id="PF19259">
    <property type="entry name" value="Ty3_capsid"/>
    <property type="match status" value="1"/>
</dbReference>
<dbReference type="Gene3D" id="3.10.10.10">
    <property type="entry name" value="HIV Type 1 Reverse Transcriptase, subunit A, domain 1"/>
    <property type="match status" value="1"/>
</dbReference>
<dbReference type="InterPro" id="IPR043128">
    <property type="entry name" value="Rev_trsase/Diguanyl_cyclase"/>
</dbReference>
<dbReference type="CDD" id="cd01647">
    <property type="entry name" value="RT_LTR"/>
    <property type="match status" value="1"/>
</dbReference>
<keyword evidence="4" id="KW-0695">RNA-directed DNA polymerase</keyword>
<feature type="compositionally biased region" description="Basic and acidic residues" evidence="1">
    <location>
        <begin position="14"/>
        <end position="25"/>
    </location>
</feature>
<evidence type="ECO:0000313" key="5">
    <source>
        <dbReference type="Proteomes" id="UP001151760"/>
    </source>
</evidence>
<feature type="domain" description="Ty3 transposon capsid-like protein" evidence="3">
    <location>
        <begin position="82"/>
        <end position="248"/>
    </location>
</feature>
<evidence type="ECO:0000259" key="3">
    <source>
        <dbReference type="Pfam" id="PF19259"/>
    </source>
</evidence>
<dbReference type="GO" id="GO:0003964">
    <property type="term" value="F:RNA-directed DNA polymerase activity"/>
    <property type="evidence" value="ECO:0007669"/>
    <property type="project" value="UniProtKB-KW"/>
</dbReference>
<dbReference type="Pfam" id="PF00078">
    <property type="entry name" value="RVT_1"/>
    <property type="match status" value="1"/>
</dbReference>
<gene>
    <name evidence="4" type="ORF">Tco_1058512</name>
</gene>
<dbReference type="PANTHER" id="PTHR24559:SF427">
    <property type="entry name" value="RNA-DIRECTED DNA POLYMERASE"/>
    <property type="match status" value="1"/>
</dbReference>
<dbReference type="Gene3D" id="3.30.70.270">
    <property type="match status" value="2"/>
</dbReference>